<dbReference type="SUPFAM" id="SSF47240">
    <property type="entry name" value="Ferritin-like"/>
    <property type="match status" value="1"/>
</dbReference>
<name>A0A1G4JCA7_9SACH</name>
<sequence length="306" mass="32189">MIKAIVSLASLLLASTVSAAPALQKRDDIDPDILQFALTLEHLENAFYKQAVSTWSEDDFIKANFTADFYSQLKYITHDEETHVVFLEKALQAAGVTPVAACTYKFPNTNPQEFVALAATVEGVGASAYLGAAPLVTSKTYLTAAASILVTEAIHQSALRNAAGEVPMANPFGTPLGINAVYSIASAFIESCPSSNAPLPVKAYPGLTVTQGMPVAENISVSFSVAGQLPSSQSYVTFVSGLDILPVEGTVSDNMISAQIPAQARGQTYAFVTCDNSGNLTDSSILFGPAILQVTPPSPTFDLSIK</sequence>
<keyword evidence="1" id="KW-0732">Signal</keyword>
<proteinExistence type="predicted"/>
<dbReference type="CDD" id="cd00657">
    <property type="entry name" value="Ferritin_like"/>
    <property type="match status" value="1"/>
</dbReference>
<dbReference type="InterPro" id="IPR009078">
    <property type="entry name" value="Ferritin-like_SF"/>
</dbReference>
<protein>
    <submittedName>
        <fullName evidence="2">LAME_0D11210g1_1</fullName>
    </submittedName>
</protein>
<dbReference type="OrthoDB" id="1001765at2759"/>
<evidence type="ECO:0000313" key="3">
    <source>
        <dbReference type="Proteomes" id="UP000191144"/>
    </source>
</evidence>
<feature type="signal peptide" evidence="1">
    <location>
        <begin position="1"/>
        <end position="19"/>
    </location>
</feature>
<dbReference type="PANTHER" id="PTHR31694:SF26">
    <property type="entry name" value="OS05G0151100 PROTEIN"/>
    <property type="match status" value="1"/>
</dbReference>
<dbReference type="EMBL" id="LT598482">
    <property type="protein sequence ID" value="SCU87721.1"/>
    <property type="molecule type" value="Genomic_DNA"/>
</dbReference>
<dbReference type="InterPro" id="IPR012347">
    <property type="entry name" value="Ferritin-like"/>
</dbReference>
<dbReference type="Gene3D" id="1.20.1260.10">
    <property type="match status" value="1"/>
</dbReference>
<organism evidence="2 3">
    <name type="scientific">Lachancea meyersii CBS 8951</name>
    <dbReference type="NCBI Taxonomy" id="1266667"/>
    <lineage>
        <taxon>Eukaryota</taxon>
        <taxon>Fungi</taxon>
        <taxon>Dikarya</taxon>
        <taxon>Ascomycota</taxon>
        <taxon>Saccharomycotina</taxon>
        <taxon>Saccharomycetes</taxon>
        <taxon>Saccharomycetales</taxon>
        <taxon>Saccharomycetaceae</taxon>
        <taxon>Lachancea</taxon>
    </lineage>
</organism>
<dbReference type="PANTHER" id="PTHR31694">
    <property type="entry name" value="DESICCATION-LIKE PROTEIN"/>
    <property type="match status" value="1"/>
</dbReference>
<dbReference type="Proteomes" id="UP000191144">
    <property type="component" value="Chromosome D"/>
</dbReference>
<gene>
    <name evidence="2" type="ORF">LAME_0D11210G</name>
</gene>
<accession>A0A1G4JCA7</accession>
<reference evidence="3" key="1">
    <citation type="submission" date="2016-03" db="EMBL/GenBank/DDBJ databases">
        <authorList>
            <person name="Devillers Hugo."/>
        </authorList>
    </citation>
    <scope>NUCLEOTIDE SEQUENCE [LARGE SCALE GENOMIC DNA]</scope>
</reference>
<dbReference type="InterPro" id="IPR052965">
    <property type="entry name" value="Pigment-catalase-like"/>
</dbReference>
<keyword evidence="3" id="KW-1185">Reference proteome</keyword>
<evidence type="ECO:0000313" key="2">
    <source>
        <dbReference type="EMBL" id="SCU87721.1"/>
    </source>
</evidence>
<dbReference type="AlphaFoldDB" id="A0A1G4JCA7"/>
<evidence type="ECO:0000256" key="1">
    <source>
        <dbReference type="SAM" id="SignalP"/>
    </source>
</evidence>
<feature type="chain" id="PRO_5009235957" evidence="1">
    <location>
        <begin position="20"/>
        <end position="306"/>
    </location>
</feature>
<dbReference type="Pfam" id="PF13668">
    <property type="entry name" value="Ferritin_2"/>
    <property type="match status" value="1"/>
</dbReference>